<dbReference type="PROSITE" id="PS50156">
    <property type="entry name" value="SSD"/>
    <property type="match status" value="1"/>
</dbReference>
<dbReference type="InterPro" id="IPR004869">
    <property type="entry name" value="MMPL_dom"/>
</dbReference>
<feature type="transmembrane region" description="Helical" evidence="7">
    <location>
        <begin position="175"/>
        <end position="194"/>
    </location>
</feature>
<evidence type="ECO:0000313" key="9">
    <source>
        <dbReference type="EMBL" id="MFC4375968.1"/>
    </source>
</evidence>
<dbReference type="Gene3D" id="1.20.1640.10">
    <property type="entry name" value="Multidrug efflux transporter AcrB transmembrane domain"/>
    <property type="match status" value="2"/>
</dbReference>
<dbReference type="PANTHER" id="PTHR33406:SF11">
    <property type="entry name" value="MEMBRANE PROTEIN SCO6666-RELATED"/>
    <property type="match status" value="1"/>
</dbReference>
<dbReference type="Proteomes" id="UP001595844">
    <property type="component" value="Unassembled WGS sequence"/>
</dbReference>
<name>A0ABV8VKS7_9NOCA</name>
<keyword evidence="3" id="KW-1003">Cell membrane</keyword>
<evidence type="ECO:0000256" key="3">
    <source>
        <dbReference type="ARBA" id="ARBA00022475"/>
    </source>
</evidence>
<feature type="transmembrane region" description="Helical" evidence="7">
    <location>
        <begin position="201"/>
        <end position="221"/>
    </location>
</feature>
<comment type="similarity">
    <text evidence="2">Belongs to the resistance-nodulation-cell division (RND) (TC 2.A.6) family. MmpL subfamily.</text>
</comment>
<evidence type="ECO:0000256" key="6">
    <source>
        <dbReference type="ARBA" id="ARBA00023136"/>
    </source>
</evidence>
<keyword evidence="6 7" id="KW-0472">Membrane</keyword>
<sequence>MLTRIARAVVRRPRLVVAVALLLMVLAGAVGVSAPAHMKSGGFITGEHESVQAGRYLGDHFPGSQPNYVLQVRAVAGVDSPAAQSAADHAITVLTATPGVSVIQSYWTSRSDLRPAMRSEDGTRGLIVAALSGDHASQAAELGTRLQVDEGPVTITAGGAGATFADMNTQISRDLVVAEAIAIPVTAILLALVFGSIVAAALPVAIGLFAIAAALGILRLLTTVTEVSVFALNMTTALGLALAIDYSLFIVSRYREELAAGAAPEAAVIRAIQTAGRTVVYSALVVALSLSALLVFPQYFFRSFAYAGIAVVCAATAAAIVVLPALLILVGDRINAGRLRRRPRPEKAPQHTFWYRLVLLVMKRPLPVALVTTAVLLLLGSPFLGVQFGYPDDRALPEQAPSRVVGDVLRTEFEADLAAGATVVLPEHRADSRALGDYACALSQVSGVVAVLSGDAVCRNGLRVAAGLPEMTDPAGGAYLTIGTRVDPYGTAGRTQLEALRAVPAPSTSLITGAAALNHDSVSEITGRVPLAGVLIAITTLILLFLFTGSVVLAVKALALNMLSLAATFGAMVWIFQEGHLSGLLGFTATGTLNLALPILMFSLAFGASMDYEVFLLSRIREEWLAGPKTTEGNTRAVAMGVARTGRIFTAAALLMSIVFLSVATSGVSMMKLFGLGCALAVISDATVIRGLLAPALMRMMGIWNWWSPKPLVVLHNKFGLHEPEPAAPRPAAPPPRRLERVR</sequence>
<evidence type="ECO:0000256" key="7">
    <source>
        <dbReference type="SAM" id="Phobius"/>
    </source>
</evidence>
<feature type="transmembrane region" description="Helical" evidence="7">
    <location>
        <begin position="279"/>
        <end position="300"/>
    </location>
</feature>
<feature type="transmembrane region" description="Helical" evidence="7">
    <location>
        <begin position="366"/>
        <end position="390"/>
    </location>
</feature>
<accession>A0ABV8VKS7</accession>
<evidence type="ECO:0000256" key="4">
    <source>
        <dbReference type="ARBA" id="ARBA00022692"/>
    </source>
</evidence>
<feature type="domain" description="SSD" evidence="8">
    <location>
        <begin position="533"/>
        <end position="699"/>
    </location>
</feature>
<dbReference type="PANTHER" id="PTHR33406">
    <property type="entry name" value="MEMBRANE PROTEIN MJ1562-RELATED"/>
    <property type="match status" value="1"/>
</dbReference>
<keyword evidence="10" id="KW-1185">Reference proteome</keyword>
<evidence type="ECO:0000256" key="1">
    <source>
        <dbReference type="ARBA" id="ARBA00004651"/>
    </source>
</evidence>
<organism evidence="9 10">
    <name type="scientific">Nocardia halotolerans</name>
    <dbReference type="NCBI Taxonomy" id="1755878"/>
    <lineage>
        <taxon>Bacteria</taxon>
        <taxon>Bacillati</taxon>
        <taxon>Actinomycetota</taxon>
        <taxon>Actinomycetes</taxon>
        <taxon>Mycobacteriales</taxon>
        <taxon>Nocardiaceae</taxon>
        <taxon>Nocardia</taxon>
    </lineage>
</organism>
<evidence type="ECO:0000259" key="8">
    <source>
        <dbReference type="PROSITE" id="PS50156"/>
    </source>
</evidence>
<feature type="transmembrane region" description="Helical" evidence="7">
    <location>
        <begin position="673"/>
        <end position="693"/>
    </location>
</feature>
<keyword evidence="5 7" id="KW-1133">Transmembrane helix</keyword>
<comment type="caution">
    <text evidence="9">The sequence shown here is derived from an EMBL/GenBank/DDBJ whole genome shotgun (WGS) entry which is preliminary data.</text>
</comment>
<dbReference type="Pfam" id="PF03176">
    <property type="entry name" value="MMPL"/>
    <property type="match status" value="2"/>
</dbReference>
<reference evidence="10" key="1">
    <citation type="journal article" date="2019" name="Int. J. Syst. Evol. Microbiol.">
        <title>The Global Catalogue of Microorganisms (GCM) 10K type strain sequencing project: providing services to taxonomists for standard genome sequencing and annotation.</title>
        <authorList>
            <consortium name="The Broad Institute Genomics Platform"/>
            <consortium name="The Broad Institute Genome Sequencing Center for Infectious Disease"/>
            <person name="Wu L."/>
            <person name="Ma J."/>
        </authorList>
    </citation>
    <scope>NUCLEOTIDE SEQUENCE [LARGE SCALE GENOMIC DNA]</scope>
    <source>
        <strain evidence="10">IBRC-M 10490</strain>
    </source>
</reference>
<evidence type="ECO:0000313" key="10">
    <source>
        <dbReference type="Proteomes" id="UP001595844"/>
    </source>
</evidence>
<protein>
    <submittedName>
        <fullName evidence="9">MMPL family transporter</fullName>
    </submittedName>
</protein>
<dbReference type="InterPro" id="IPR000731">
    <property type="entry name" value="SSD"/>
</dbReference>
<dbReference type="EMBL" id="JBHSDL010000014">
    <property type="protein sequence ID" value="MFC4375968.1"/>
    <property type="molecule type" value="Genomic_DNA"/>
</dbReference>
<feature type="transmembrane region" description="Helical" evidence="7">
    <location>
        <begin position="558"/>
        <end position="576"/>
    </location>
</feature>
<feature type="transmembrane region" description="Helical" evidence="7">
    <location>
        <begin position="531"/>
        <end position="553"/>
    </location>
</feature>
<dbReference type="InterPro" id="IPR050545">
    <property type="entry name" value="Mycobact_MmpL"/>
</dbReference>
<evidence type="ECO:0000256" key="2">
    <source>
        <dbReference type="ARBA" id="ARBA00010157"/>
    </source>
</evidence>
<comment type="subcellular location">
    <subcellularLocation>
        <location evidence="1">Cell membrane</location>
        <topology evidence="1">Multi-pass membrane protein</topology>
    </subcellularLocation>
</comment>
<feature type="transmembrane region" description="Helical" evidence="7">
    <location>
        <begin position="227"/>
        <end position="249"/>
    </location>
</feature>
<gene>
    <name evidence="9" type="ORF">ACFO5K_17850</name>
</gene>
<feature type="transmembrane region" description="Helical" evidence="7">
    <location>
        <begin position="306"/>
        <end position="331"/>
    </location>
</feature>
<dbReference type="RefSeq" id="WP_378563524.1">
    <property type="nucleotide sequence ID" value="NZ_JBHSDL010000014.1"/>
</dbReference>
<evidence type="ECO:0000256" key="5">
    <source>
        <dbReference type="ARBA" id="ARBA00022989"/>
    </source>
</evidence>
<dbReference type="SUPFAM" id="SSF82866">
    <property type="entry name" value="Multidrug efflux transporter AcrB transmembrane domain"/>
    <property type="match status" value="2"/>
</dbReference>
<proteinExistence type="inferred from homology"/>
<keyword evidence="4 7" id="KW-0812">Transmembrane</keyword>
<feature type="transmembrane region" description="Helical" evidence="7">
    <location>
        <begin position="648"/>
        <end position="667"/>
    </location>
</feature>